<dbReference type="EMBL" id="JANCYU010000014">
    <property type="protein sequence ID" value="KAK4523367.1"/>
    <property type="molecule type" value="Genomic_DNA"/>
</dbReference>
<keyword evidence="2" id="KW-1185">Reference proteome</keyword>
<evidence type="ECO:0000313" key="2">
    <source>
        <dbReference type="Proteomes" id="UP001300502"/>
    </source>
</evidence>
<dbReference type="InterPro" id="IPR050484">
    <property type="entry name" value="Transf_Hexapept/Carb_Anhydrase"/>
</dbReference>
<dbReference type="InterPro" id="IPR047324">
    <property type="entry name" value="LbH_gamma_CA-like"/>
</dbReference>
<dbReference type="PANTHER" id="PTHR13061">
    <property type="entry name" value="DYNACTIN SUBUNIT P25"/>
    <property type="match status" value="1"/>
</dbReference>
<gene>
    <name evidence="1" type="ORF">GAYE_PCTG52G1261</name>
</gene>
<protein>
    <submittedName>
        <fullName evidence="1">Uncharacterized protein</fullName>
    </submittedName>
</protein>
<proteinExistence type="predicted"/>
<reference evidence="1 2" key="1">
    <citation type="submission" date="2022-07" db="EMBL/GenBank/DDBJ databases">
        <title>Genome-wide signatures of adaptation to extreme environments.</title>
        <authorList>
            <person name="Cho C.H."/>
            <person name="Yoon H.S."/>
        </authorList>
    </citation>
    <scope>NUCLEOTIDE SEQUENCE [LARGE SCALE GENOMIC DNA]</scope>
    <source>
        <strain evidence="1 2">108.79 E11</strain>
    </source>
</reference>
<dbReference type="CDD" id="cd04645">
    <property type="entry name" value="LbH_gamma_CA_like"/>
    <property type="match status" value="1"/>
</dbReference>
<dbReference type="Proteomes" id="UP001300502">
    <property type="component" value="Unassembled WGS sequence"/>
</dbReference>
<evidence type="ECO:0000313" key="1">
    <source>
        <dbReference type="EMBL" id="KAK4523367.1"/>
    </source>
</evidence>
<dbReference type="Gene3D" id="2.160.10.10">
    <property type="entry name" value="Hexapeptide repeat proteins"/>
    <property type="match status" value="1"/>
</dbReference>
<accession>A0AAV9I4L8</accession>
<name>A0AAV9I4L8_9RHOD</name>
<organism evidence="1 2">
    <name type="scientific">Galdieria yellowstonensis</name>
    <dbReference type="NCBI Taxonomy" id="3028027"/>
    <lineage>
        <taxon>Eukaryota</taxon>
        <taxon>Rhodophyta</taxon>
        <taxon>Bangiophyceae</taxon>
        <taxon>Galdieriales</taxon>
        <taxon>Galdieriaceae</taxon>
        <taxon>Galdieria</taxon>
    </lineage>
</organism>
<dbReference type="PANTHER" id="PTHR13061:SF29">
    <property type="entry name" value="GAMMA CARBONIC ANHYDRASE-LIKE 1, MITOCHONDRIAL-RELATED"/>
    <property type="match status" value="1"/>
</dbReference>
<dbReference type="AlphaFoldDB" id="A0AAV9I4L8"/>
<dbReference type="InterPro" id="IPR011004">
    <property type="entry name" value="Trimer_LpxA-like_sf"/>
</dbReference>
<sequence>MLSSAVASGGVVRHRLRQTLSILCKRLKPTHNDSLYCAPRKRTWCSGIALPDQSSNHRSVMSLDSDRIRPIHANNAFIAPSASVIGAVDLAEKVVIWYDSVVRADFGEIIISGFSVVEDNCVLTVVPPKKSGQLQPLNIGSWVVVESHSILQSCTVESRTRIGAHSVVEPGAFIDMDCVILPHSVVVANQRIPSGEVWGGNPAKFIRKVDPDQVEDTIQQAENMFCFTRQHIFEFFPKGFAYIEKEKLSGRREEE</sequence>
<comment type="caution">
    <text evidence="1">The sequence shown here is derived from an EMBL/GenBank/DDBJ whole genome shotgun (WGS) entry which is preliminary data.</text>
</comment>
<dbReference type="SUPFAM" id="SSF51161">
    <property type="entry name" value="Trimeric LpxA-like enzymes"/>
    <property type="match status" value="1"/>
</dbReference>